<dbReference type="Pfam" id="PF20240">
    <property type="entry name" value="DUF6597"/>
    <property type="match status" value="1"/>
</dbReference>
<name>A0A1H4BIU3_9BACT</name>
<dbReference type="GO" id="GO:0003700">
    <property type="term" value="F:DNA-binding transcription factor activity"/>
    <property type="evidence" value="ECO:0007669"/>
    <property type="project" value="InterPro"/>
</dbReference>
<dbReference type="InterPro" id="IPR046532">
    <property type="entry name" value="DUF6597"/>
</dbReference>
<evidence type="ECO:0000259" key="1">
    <source>
        <dbReference type="PROSITE" id="PS01124"/>
    </source>
</evidence>
<dbReference type="RefSeq" id="WP_089761333.1">
    <property type="nucleotide sequence ID" value="NZ_BKAT01000011.1"/>
</dbReference>
<dbReference type="AlphaFoldDB" id="A0A1H4BIU3"/>
<gene>
    <name evidence="2" type="ORF">SAMN05660909_02087</name>
</gene>
<organism evidence="2 3">
    <name type="scientific">Chitinophaga terrae</name>
    <name type="common">ex Kim and Jung 2007</name>
    <dbReference type="NCBI Taxonomy" id="408074"/>
    <lineage>
        <taxon>Bacteria</taxon>
        <taxon>Pseudomonadati</taxon>
        <taxon>Bacteroidota</taxon>
        <taxon>Chitinophagia</taxon>
        <taxon>Chitinophagales</taxon>
        <taxon>Chitinophagaceae</taxon>
        <taxon>Chitinophaga</taxon>
    </lineage>
</organism>
<dbReference type="PROSITE" id="PS01124">
    <property type="entry name" value="HTH_ARAC_FAMILY_2"/>
    <property type="match status" value="1"/>
</dbReference>
<dbReference type="Gene3D" id="1.10.10.60">
    <property type="entry name" value="Homeodomain-like"/>
    <property type="match status" value="1"/>
</dbReference>
<evidence type="ECO:0000313" key="3">
    <source>
        <dbReference type="Proteomes" id="UP000199656"/>
    </source>
</evidence>
<sequence length="278" mass="31691">MNFHIYHPADALRPFVKQYYYWEDNTRGTIQIPQNLFALGDQYLILMLEGKGEVKPATHKAFTLTGNAILGHLTCACQFQVEGPVKVAVVQLNPYGCFRLLGLQADSFTNYYRNLDTLNSGLWTETANALREMKDMKEVETILDKACITTMESQCCSMRTADDMADYMLIRQGNVSLQELSERYQLSKPTLERIFTAVIGLPPLLYARMIRYKTALRALRQLNLPEWQLPVAATAYYNQAMFIEDYLQFNHQTPSYFTPSTATIAQMPAEHQQVAVAS</sequence>
<dbReference type="InterPro" id="IPR018060">
    <property type="entry name" value="HTH_AraC"/>
</dbReference>
<dbReference type="STRING" id="408074.SAMN05660909_02087"/>
<dbReference type="GO" id="GO:0043565">
    <property type="term" value="F:sequence-specific DNA binding"/>
    <property type="evidence" value="ECO:0007669"/>
    <property type="project" value="InterPro"/>
</dbReference>
<dbReference type="OrthoDB" id="643300at2"/>
<dbReference type="EMBL" id="FNRL01000008">
    <property type="protein sequence ID" value="SEA47948.1"/>
    <property type="molecule type" value="Genomic_DNA"/>
</dbReference>
<evidence type="ECO:0000313" key="2">
    <source>
        <dbReference type="EMBL" id="SEA47948.1"/>
    </source>
</evidence>
<accession>A0A1H4BIU3</accession>
<dbReference type="Proteomes" id="UP000199656">
    <property type="component" value="Unassembled WGS sequence"/>
</dbReference>
<keyword evidence="3" id="KW-1185">Reference proteome</keyword>
<protein>
    <recommendedName>
        <fullName evidence="1">HTH araC/xylS-type domain-containing protein</fullName>
    </recommendedName>
</protein>
<reference evidence="3" key="1">
    <citation type="submission" date="2016-10" db="EMBL/GenBank/DDBJ databases">
        <authorList>
            <person name="Varghese N."/>
            <person name="Submissions S."/>
        </authorList>
    </citation>
    <scope>NUCLEOTIDE SEQUENCE [LARGE SCALE GENOMIC DNA]</scope>
    <source>
        <strain evidence="3">DSM 23920</strain>
    </source>
</reference>
<proteinExistence type="predicted"/>
<feature type="domain" description="HTH araC/xylS-type" evidence="1">
    <location>
        <begin position="159"/>
        <end position="260"/>
    </location>
</feature>